<sequence length="59" mass="6472">MVSIVGFNAIPTILTIPTMISMRPIRKSLNMVSIVGFNAIPTILTIPTMLAFAIFHEVQ</sequence>
<name>A0ABQ8QKR7_9AGAR</name>
<comment type="caution">
    <text evidence="2">The sequence shown here is derived from an EMBL/GenBank/DDBJ whole genome shotgun (WGS) entry which is preliminary data.</text>
</comment>
<proteinExistence type="predicted"/>
<evidence type="ECO:0000313" key="3">
    <source>
        <dbReference type="Proteomes" id="UP001163828"/>
    </source>
</evidence>
<reference evidence="2" key="1">
    <citation type="submission" date="2022-08" db="EMBL/GenBank/DDBJ databases">
        <authorList>
            <consortium name="DOE Joint Genome Institute"/>
            <person name="Min B."/>
            <person name="Riley R."/>
            <person name="Sierra-Patev S."/>
            <person name="Naranjo-Ortiz M."/>
            <person name="Looney B."/>
            <person name="Konkel Z."/>
            <person name="Slot J.C."/>
            <person name="Sakamoto Y."/>
            <person name="Steenwyk J.L."/>
            <person name="Rokas A."/>
            <person name="Carro J."/>
            <person name="Camarero S."/>
            <person name="Ferreira P."/>
            <person name="Molpeceres G."/>
            <person name="Ruiz-Duenas F.J."/>
            <person name="Serrano A."/>
            <person name="Henrissat B."/>
            <person name="Drula E."/>
            <person name="Hughes K.W."/>
            <person name="Mata J.L."/>
            <person name="Ishikawa N.K."/>
            <person name="Vargas-Isla R."/>
            <person name="Ushijima S."/>
            <person name="Smith C.A."/>
            <person name="Ahrendt S."/>
            <person name="Andreopoulos W."/>
            <person name="He G."/>
            <person name="Labutti K."/>
            <person name="Lipzen A."/>
            <person name="Ng V."/>
            <person name="Sandor L."/>
            <person name="Barry K."/>
            <person name="Martinez A.T."/>
            <person name="Xiao Y."/>
            <person name="Gibbons J.G."/>
            <person name="Terashima K."/>
            <person name="Hibbett D.S."/>
            <person name="Grigoriev I.V."/>
        </authorList>
    </citation>
    <scope>NUCLEOTIDE SEQUENCE</scope>
    <source>
        <strain evidence="2">TFB10827</strain>
    </source>
</reference>
<keyword evidence="3" id="KW-1185">Reference proteome</keyword>
<evidence type="ECO:0000313" key="2">
    <source>
        <dbReference type="EMBL" id="KAJ3999232.1"/>
    </source>
</evidence>
<keyword evidence="1" id="KW-1133">Transmembrane helix</keyword>
<accession>A0ABQ8QKR7</accession>
<evidence type="ECO:0000256" key="1">
    <source>
        <dbReference type="SAM" id="Phobius"/>
    </source>
</evidence>
<organism evidence="2 3">
    <name type="scientific">Lentinula boryana</name>
    <dbReference type="NCBI Taxonomy" id="40481"/>
    <lineage>
        <taxon>Eukaryota</taxon>
        <taxon>Fungi</taxon>
        <taxon>Dikarya</taxon>
        <taxon>Basidiomycota</taxon>
        <taxon>Agaricomycotina</taxon>
        <taxon>Agaricomycetes</taxon>
        <taxon>Agaricomycetidae</taxon>
        <taxon>Agaricales</taxon>
        <taxon>Marasmiineae</taxon>
        <taxon>Omphalotaceae</taxon>
        <taxon>Lentinula</taxon>
    </lineage>
</organism>
<gene>
    <name evidence="2" type="ORF">F5050DRAFT_1739009</name>
</gene>
<dbReference type="EMBL" id="MU790542">
    <property type="protein sequence ID" value="KAJ3999232.1"/>
    <property type="molecule type" value="Genomic_DNA"/>
</dbReference>
<dbReference type="Proteomes" id="UP001163828">
    <property type="component" value="Unassembled WGS sequence"/>
</dbReference>
<keyword evidence="1" id="KW-0472">Membrane</keyword>
<feature type="transmembrane region" description="Helical" evidence="1">
    <location>
        <begin position="29"/>
        <end position="55"/>
    </location>
</feature>
<protein>
    <submittedName>
        <fullName evidence="2">Uncharacterized protein</fullName>
    </submittedName>
</protein>
<keyword evidence="1" id="KW-0812">Transmembrane</keyword>